<dbReference type="Proteomes" id="UP000035170">
    <property type="component" value="Unassembled WGS sequence"/>
</dbReference>
<reference evidence="2 3" key="1">
    <citation type="submission" date="2015-03" db="EMBL/GenBank/DDBJ databases">
        <title>Genome sequence of Variovorax paradoxus TBEA6.</title>
        <authorList>
            <person name="Poehlein A."/>
            <person name="Schuldes J."/>
            <person name="Wuebbeler J.H."/>
            <person name="Hiessl S."/>
            <person name="Steinbuechel A."/>
            <person name="Daniel R."/>
        </authorList>
    </citation>
    <scope>NUCLEOTIDE SEQUENCE [LARGE SCALE GENOMIC DNA]</scope>
    <source>
        <strain evidence="2 3">TBEA6</strain>
    </source>
</reference>
<feature type="domain" description="DSBA-like thioredoxin" evidence="1">
    <location>
        <begin position="8"/>
        <end position="185"/>
    </location>
</feature>
<protein>
    <submittedName>
        <fullName evidence="2">DSBA-like thioredoxin domain protein</fullName>
    </submittedName>
</protein>
<dbReference type="GO" id="GO:0016491">
    <property type="term" value="F:oxidoreductase activity"/>
    <property type="evidence" value="ECO:0007669"/>
    <property type="project" value="InterPro"/>
</dbReference>
<comment type="caution">
    <text evidence="2">The sequence shown here is derived from an EMBL/GenBank/DDBJ whole genome shotgun (WGS) entry which is preliminary data.</text>
</comment>
<dbReference type="EMBL" id="JZWI01000046">
    <property type="protein sequence ID" value="KLN52713.1"/>
    <property type="molecule type" value="Genomic_DNA"/>
</dbReference>
<dbReference type="SUPFAM" id="SSF52833">
    <property type="entry name" value="Thioredoxin-like"/>
    <property type="match status" value="1"/>
</dbReference>
<dbReference type="RefSeq" id="WP_047787304.1">
    <property type="nucleotide sequence ID" value="NZ_JZWI01000046.1"/>
</dbReference>
<dbReference type="InterPro" id="IPR001853">
    <property type="entry name" value="DSBA-like_thioredoxin_dom"/>
</dbReference>
<keyword evidence="3" id="KW-1185">Reference proteome</keyword>
<name>A0A0H2LQX3_VARPD</name>
<organism evidence="2 3">
    <name type="scientific">Variovorax paradoxus</name>
    <dbReference type="NCBI Taxonomy" id="34073"/>
    <lineage>
        <taxon>Bacteria</taxon>
        <taxon>Pseudomonadati</taxon>
        <taxon>Pseudomonadota</taxon>
        <taxon>Betaproteobacteria</taxon>
        <taxon>Burkholderiales</taxon>
        <taxon>Comamonadaceae</taxon>
        <taxon>Variovorax</taxon>
    </lineage>
</organism>
<dbReference type="InterPro" id="IPR036249">
    <property type="entry name" value="Thioredoxin-like_sf"/>
</dbReference>
<dbReference type="CDD" id="cd03025">
    <property type="entry name" value="DsbA_FrnE_like"/>
    <property type="match status" value="1"/>
</dbReference>
<evidence type="ECO:0000313" key="3">
    <source>
        <dbReference type="Proteomes" id="UP000035170"/>
    </source>
</evidence>
<evidence type="ECO:0000259" key="1">
    <source>
        <dbReference type="Pfam" id="PF01323"/>
    </source>
</evidence>
<dbReference type="Pfam" id="PF01323">
    <property type="entry name" value="DSBA"/>
    <property type="match status" value="1"/>
</dbReference>
<dbReference type="PATRIC" id="fig|34073.19.peg.6379"/>
<proteinExistence type="predicted"/>
<accession>A0A0H2LQX3</accession>
<gene>
    <name evidence="2" type="ORF">VPARA_62060</name>
</gene>
<dbReference type="AlphaFoldDB" id="A0A0H2LQX3"/>
<dbReference type="Gene3D" id="3.40.30.10">
    <property type="entry name" value="Glutaredoxin"/>
    <property type="match status" value="1"/>
</dbReference>
<sequence length="212" mass="22597">MDITLHYLFDPLCGWCYGASPAVSRLSAEPGITVELLPTGLLSGEGARAMDDGFAVFAWTNDQRIESQTGQRFTERYRQRVLGDREHPFDSSLATLALTAVSVSDPTSELETLKAIQHARYVDGKDVTSLTTLAELLKGLGLAQAAAMVALPDAHLLAANQVRVNKGQGLMREFGARGVPTLIAASGAKRWLVDASAASSNPSALISQLKDA</sequence>
<evidence type="ECO:0000313" key="2">
    <source>
        <dbReference type="EMBL" id="KLN52713.1"/>
    </source>
</evidence>